<feature type="signal peptide" evidence="1">
    <location>
        <begin position="1"/>
        <end position="25"/>
    </location>
</feature>
<protein>
    <recommendedName>
        <fullName evidence="4">PEP-CTERM protein-sorting domain-containing protein</fullName>
    </recommendedName>
</protein>
<dbReference type="EMBL" id="BDQK01000015">
    <property type="protein sequence ID" value="GBF82083.1"/>
    <property type="molecule type" value="Genomic_DNA"/>
</dbReference>
<accession>A0A401ILF2</accession>
<proteinExistence type="predicted"/>
<dbReference type="AlphaFoldDB" id="A0A401ILF2"/>
<reference evidence="3" key="1">
    <citation type="submission" date="2017-05" db="EMBL/GenBank/DDBJ databases">
        <title>Physiological properties and genetic analysis related to exopolysaccharide production of fresh-water unicellular cyanobacterium Aphanothece sacrum, Suizenji Nori, that has been cultured as a food source in Japan.</title>
        <authorList>
            <person name="Kanesaki Y."/>
            <person name="Yoshikawa S."/>
            <person name="Ohki K."/>
        </authorList>
    </citation>
    <scope>NUCLEOTIDE SEQUENCE [LARGE SCALE GENOMIC DNA]</scope>
    <source>
        <strain evidence="3">FPU1</strain>
    </source>
</reference>
<comment type="caution">
    <text evidence="2">The sequence shown here is derived from an EMBL/GenBank/DDBJ whole genome shotgun (WGS) entry which is preliminary data.</text>
</comment>
<organism evidence="2 3">
    <name type="scientific">Aphanothece sacrum FPU1</name>
    <dbReference type="NCBI Taxonomy" id="1920663"/>
    <lineage>
        <taxon>Bacteria</taxon>
        <taxon>Bacillati</taxon>
        <taxon>Cyanobacteriota</taxon>
        <taxon>Cyanophyceae</taxon>
        <taxon>Oscillatoriophycideae</taxon>
        <taxon>Chroococcales</taxon>
        <taxon>Aphanothecaceae</taxon>
        <taxon>Aphanothece</taxon>
    </lineage>
</organism>
<evidence type="ECO:0000256" key="1">
    <source>
        <dbReference type="SAM" id="SignalP"/>
    </source>
</evidence>
<evidence type="ECO:0000313" key="3">
    <source>
        <dbReference type="Proteomes" id="UP000287247"/>
    </source>
</evidence>
<keyword evidence="1" id="KW-0732">Signal</keyword>
<dbReference type="RefSeq" id="WP_125061153.1">
    <property type="nucleotide sequence ID" value="NZ_BDQK01000015.1"/>
</dbReference>
<sequence>MKTLMKRVGLIFGVLVAGFSGVSSAQAGNIVLAPGGGPFSPIIVSGATGAGVNFKIRNDNFGGIGGGTGDSTTAGVNAVYHGTCAGQTQCGYFDFFPTTNVNPPTSFTFSPTGGNIFPSAPATITQNSGLGLVQLVSTNGEEDAFNGILGQQGLIKDLKLPYLGLQNNFNPNFDLDIKGLLDFGRNAVNDPGTANTFDAKKLTNITFRQSGDGASTEAAFQFEGVWNVLQNGAIVQAGGIVVLSQAISAPINTVISQAQSPNGFRTGYSGTTLLTSIPEPNALVGLAVFAGAGTLLNRKRKSK</sequence>
<keyword evidence="3" id="KW-1185">Reference proteome</keyword>
<dbReference type="Proteomes" id="UP000287247">
    <property type="component" value="Unassembled WGS sequence"/>
</dbReference>
<feature type="chain" id="PRO_5018974690" description="PEP-CTERM protein-sorting domain-containing protein" evidence="1">
    <location>
        <begin position="26"/>
        <end position="303"/>
    </location>
</feature>
<evidence type="ECO:0008006" key="4">
    <source>
        <dbReference type="Google" id="ProtNLM"/>
    </source>
</evidence>
<name>A0A401ILF2_APHSA</name>
<gene>
    <name evidence="2" type="ORF">AsFPU1_3509</name>
</gene>
<evidence type="ECO:0000313" key="2">
    <source>
        <dbReference type="EMBL" id="GBF82083.1"/>
    </source>
</evidence>